<evidence type="ECO:0000313" key="2">
    <source>
        <dbReference type="Proteomes" id="UP000183832"/>
    </source>
</evidence>
<dbReference type="Proteomes" id="UP000183832">
    <property type="component" value="Unassembled WGS sequence"/>
</dbReference>
<keyword evidence="2" id="KW-1185">Reference proteome</keyword>
<organism evidence="1 2">
    <name type="scientific">Clunio marinus</name>
    <dbReference type="NCBI Taxonomy" id="568069"/>
    <lineage>
        <taxon>Eukaryota</taxon>
        <taxon>Metazoa</taxon>
        <taxon>Ecdysozoa</taxon>
        <taxon>Arthropoda</taxon>
        <taxon>Hexapoda</taxon>
        <taxon>Insecta</taxon>
        <taxon>Pterygota</taxon>
        <taxon>Neoptera</taxon>
        <taxon>Endopterygota</taxon>
        <taxon>Diptera</taxon>
        <taxon>Nematocera</taxon>
        <taxon>Chironomoidea</taxon>
        <taxon>Chironomidae</taxon>
        <taxon>Clunio</taxon>
    </lineage>
</organism>
<proteinExistence type="predicted"/>
<evidence type="ECO:0000313" key="1">
    <source>
        <dbReference type="EMBL" id="CRK87384.1"/>
    </source>
</evidence>
<reference evidence="1 2" key="1">
    <citation type="submission" date="2015-04" db="EMBL/GenBank/DDBJ databases">
        <authorList>
            <person name="Syromyatnikov M.Y."/>
            <person name="Popov V.N."/>
        </authorList>
    </citation>
    <scope>NUCLEOTIDE SEQUENCE [LARGE SCALE GENOMIC DNA]</scope>
</reference>
<name>A0A1J1HH85_9DIPT</name>
<protein>
    <submittedName>
        <fullName evidence="1">CLUMA_CG001186, isoform A</fullName>
    </submittedName>
</protein>
<accession>A0A1J1HH85</accession>
<gene>
    <name evidence="1" type="ORF">CLUMA_CG001186</name>
</gene>
<dbReference type="AlphaFoldDB" id="A0A1J1HH85"/>
<sequence>MKKENSKQMANELIAEKSFIDINSRTSMMPSWIENQESRRKKTSRLCLFEKDNNEIAWNMHIARKISSDAFCMNLIQYSNEK</sequence>
<dbReference type="EMBL" id="CVRI01000004">
    <property type="protein sequence ID" value="CRK87384.1"/>
    <property type="molecule type" value="Genomic_DNA"/>
</dbReference>